<dbReference type="InterPro" id="IPR036236">
    <property type="entry name" value="Znf_C2H2_sf"/>
</dbReference>
<dbReference type="EMBL" id="VHII01000015">
    <property type="protein sequence ID" value="KAF1379447.1"/>
    <property type="molecule type" value="Genomic_DNA"/>
</dbReference>
<feature type="domain" description="C2H2-type" evidence="12">
    <location>
        <begin position="291"/>
        <end position="318"/>
    </location>
</feature>
<dbReference type="GO" id="GO:0000978">
    <property type="term" value="F:RNA polymerase II cis-regulatory region sequence-specific DNA binding"/>
    <property type="evidence" value="ECO:0007669"/>
    <property type="project" value="TreeGrafter"/>
</dbReference>
<evidence type="ECO:0000256" key="6">
    <source>
        <dbReference type="ARBA" id="ARBA00023015"/>
    </source>
</evidence>
<evidence type="ECO:0000256" key="3">
    <source>
        <dbReference type="ARBA" id="ARBA00022737"/>
    </source>
</evidence>
<dbReference type="SMART" id="SM00355">
    <property type="entry name" value="ZnF_C2H2"/>
    <property type="match status" value="4"/>
</dbReference>
<evidence type="ECO:0000313" key="14">
    <source>
        <dbReference type="Proteomes" id="UP000465112"/>
    </source>
</evidence>
<dbReference type="Proteomes" id="UP000465112">
    <property type="component" value="Chromosome 15"/>
</dbReference>
<evidence type="ECO:0000256" key="7">
    <source>
        <dbReference type="ARBA" id="ARBA00023125"/>
    </source>
</evidence>
<keyword evidence="8" id="KW-0804">Transcription</keyword>
<evidence type="ECO:0000256" key="5">
    <source>
        <dbReference type="ARBA" id="ARBA00022833"/>
    </source>
</evidence>
<dbReference type="GO" id="GO:0005634">
    <property type="term" value="C:nucleus"/>
    <property type="evidence" value="ECO:0007669"/>
    <property type="project" value="UniProtKB-SubCell"/>
</dbReference>
<dbReference type="PROSITE" id="PS00028">
    <property type="entry name" value="ZINC_FINGER_C2H2_1"/>
    <property type="match status" value="3"/>
</dbReference>
<feature type="compositionally biased region" description="Polar residues" evidence="11">
    <location>
        <begin position="85"/>
        <end position="97"/>
    </location>
</feature>
<comment type="subcellular location">
    <subcellularLocation>
        <location evidence="1">Nucleus</location>
    </subcellularLocation>
</comment>
<keyword evidence="6" id="KW-0805">Transcription regulation</keyword>
<sequence>MDTTLFQLRSFVHQRLYIAAEEILGEVEKTITLALYEAEVSQTKQEVGSLRHQLTKDLRKKSAAEPPMTNSTVERGDECDAPLLQENTGPSTPEKSNFSLGAEVPGPSQISADPDNNNWNYCLVQTDFKMLEIKEEQEELGDDSQTQEMVFPSPEIVKSEQDQPETELSYELQPVSSDCSAAQSENNDSDEELVTSKEEQTITMKRKGKMLHGQSGNVNEKAALPHDKSSAKSEKERGFCHFCGKGFQYIGSLMKHIKTHENNFDCTVCAMTCQSTEQLITHLKSFHNKTHFCDVCGKTFANIRRLRLHEKIHTGIKEFVCQECATESPLTGKEVLQETSTQSSIQEESNLSVAEVPVPSQTSADTDNDGNYCLVQTNFKMSEIKEEEEIGNDCETQDVIFPSPKGVKNEPETQVSYELQPVSSDCSAPQSESSGSDEDGVQSIGERTKMRRRKVKILLKQNGSAKKNGPAAWPDGDSSAKSQKERRVCSICGKGFQSIRPFMKHMKTHRRTSESTKELLRHLQSAYSKRLFC</sequence>
<feature type="region of interest" description="Disordered" evidence="11">
    <location>
        <begin position="154"/>
        <end position="230"/>
    </location>
</feature>
<proteinExistence type="predicted"/>
<evidence type="ECO:0000256" key="1">
    <source>
        <dbReference type="ARBA" id="ARBA00004123"/>
    </source>
</evidence>
<dbReference type="Pfam" id="PF13912">
    <property type="entry name" value="zf-C2H2_6"/>
    <property type="match status" value="1"/>
</dbReference>
<dbReference type="FunFam" id="3.30.160.60:FF:000965">
    <property type="entry name" value="Neurotrophin receptor-interacting factor homolog"/>
    <property type="match status" value="1"/>
</dbReference>
<dbReference type="GO" id="GO:0008270">
    <property type="term" value="F:zinc ion binding"/>
    <property type="evidence" value="ECO:0007669"/>
    <property type="project" value="UniProtKB-KW"/>
</dbReference>
<dbReference type="Gene3D" id="3.30.160.60">
    <property type="entry name" value="Classic Zinc Finger"/>
    <property type="match status" value="2"/>
</dbReference>
<evidence type="ECO:0000256" key="11">
    <source>
        <dbReference type="SAM" id="MobiDB-lite"/>
    </source>
</evidence>
<evidence type="ECO:0000259" key="12">
    <source>
        <dbReference type="PROSITE" id="PS50157"/>
    </source>
</evidence>
<keyword evidence="14" id="KW-1185">Reference proteome</keyword>
<feature type="domain" description="C2H2-type" evidence="12">
    <location>
        <begin position="487"/>
        <end position="514"/>
    </location>
</feature>
<keyword evidence="2" id="KW-0479">Metal-binding</keyword>
<keyword evidence="7" id="KW-0238">DNA-binding</keyword>
<dbReference type="InterPro" id="IPR013087">
    <property type="entry name" value="Znf_C2H2_type"/>
</dbReference>
<dbReference type="PANTHER" id="PTHR24404:SF114">
    <property type="entry name" value="KLUMPFUSS, ISOFORM B-RELATED"/>
    <property type="match status" value="1"/>
</dbReference>
<organism evidence="13 14">
    <name type="scientific">Perca fluviatilis</name>
    <name type="common">European perch</name>
    <dbReference type="NCBI Taxonomy" id="8168"/>
    <lineage>
        <taxon>Eukaryota</taxon>
        <taxon>Metazoa</taxon>
        <taxon>Chordata</taxon>
        <taxon>Craniata</taxon>
        <taxon>Vertebrata</taxon>
        <taxon>Euteleostomi</taxon>
        <taxon>Actinopterygii</taxon>
        <taxon>Neopterygii</taxon>
        <taxon>Teleostei</taxon>
        <taxon>Neoteleostei</taxon>
        <taxon>Acanthomorphata</taxon>
        <taxon>Eupercaria</taxon>
        <taxon>Perciformes</taxon>
        <taxon>Percoidei</taxon>
        <taxon>Percidae</taxon>
        <taxon>Percinae</taxon>
        <taxon>Perca</taxon>
    </lineage>
</organism>
<feature type="region of interest" description="Disordered" evidence="11">
    <location>
        <begin position="340"/>
        <end position="369"/>
    </location>
</feature>
<protein>
    <recommendedName>
        <fullName evidence="12">C2H2-type domain-containing protein</fullName>
    </recommendedName>
</protein>
<feature type="compositionally biased region" description="Polar residues" evidence="11">
    <location>
        <begin position="412"/>
        <end position="434"/>
    </location>
</feature>
<evidence type="ECO:0000256" key="8">
    <source>
        <dbReference type="ARBA" id="ARBA00023163"/>
    </source>
</evidence>
<feature type="compositionally biased region" description="Low complexity" evidence="11">
    <location>
        <begin position="340"/>
        <end position="349"/>
    </location>
</feature>
<feature type="compositionally biased region" description="Polar residues" evidence="11">
    <location>
        <begin position="174"/>
        <end position="186"/>
    </location>
</feature>
<gene>
    <name evidence="13" type="ORF">PFLUV_G00176150</name>
</gene>
<feature type="region of interest" description="Disordered" evidence="11">
    <location>
        <begin position="56"/>
        <end position="97"/>
    </location>
</feature>
<dbReference type="PANTHER" id="PTHR24404">
    <property type="entry name" value="ZINC FINGER PROTEIN"/>
    <property type="match status" value="1"/>
</dbReference>
<evidence type="ECO:0000256" key="10">
    <source>
        <dbReference type="PROSITE-ProRule" id="PRU00042"/>
    </source>
</evidence>
<keyword evidence="3" id="KW-0677">Repeat</keyword>
<name>A0A6A5DWE3_PERFL</name>
<feature type="region of interest" description="Disordered" evidence="11">
    <location>
        <begin position="388"/>
        <end position="486"/>
    </location>
</feature>
<dbReference type="AlphaFoldDB" id="A0A6A5DWE3"/>
<dbReference type="GO" id="GO:0006357">
    <property type="term" value="P:regulation of transcription by RNA polymerase II"/>
    <property type="evidence" value="ECO:0007669"/>
    <property type="project" value="TreeGrafter"/>
</dbReference>
<feature type="domain" description="C2H2-type" evidence="12">
    <location>
        <begin position="238"/>
        <end position="265"/>
    </location>
</feature>
<dbReference type="Pfam" id="PF00096">
    <property type="entry name" value="zf-C2H2"/>
    <property type="match status" value="1"/>
</dbReference>
<dbReference type="GO" id="GO:0003700">
    <property type="term" value="F:DNA-binding transcription factor activity"/>
    <property type="evidence" value="ECO:0007669"/>
    <property type="project" value="TreeGrafter"/>
</dbReference>
<evidence type="ECO:0000313" key="13">
    <source>
        <dbReference type="EMBL" id="KAF1379447.1"/>
    </source>
</evidence>
<evidence type="ECO:0000256" key="2">
    <source>
        <dbReference type="ARBA" id="ARBA00022723"/>
    </source>
</evidence>
<keyword evidence="9" id="KW-0539">Nucleus</keyword>
<accession>A0A6A5DWE3</accession>
<dbReference type="InterPro" id="IPR050589">
    <property type="entry name" value="Ikaros_C2H2-ZF"/>
</dbReference>
<keyword evidence="5" id="KW-0862">Zinc</keyword>
<evidence type="ECO:0000256" key="4">
    <source>
        <dbReference type="ARBA" id="ARBA00022771"/>
    </source>
</evidence>
<dbReference type="SUPFAM" id="SSF57667">
    <property type="entry name" value="beta-beta-alpha zinc fingers"/>
    <property type="match status" value="2"/>
</dbReference>
<dbReference type="PROSITE" id="PS50157">
    <property type="entry name" value="ZINC_FINGER_C2H2_2"/>
    <property type="match status" value="3"/>
</dbReference>
<evidence type="ECO:0000256" key="9">
    <source>
        <dbReference type="ARBA" id="ARBA00023242"/>
    </source>
</evidence>
<reference evidence="13 14" key="1">
    <citation type="submission" date="2019-06" db="EMBL/GenBank/DDBJ databases">
        <title>A chromosome-scale genome assembly of the European perch, Perca fluviatilis.</title>
        <authorList>
            <person name="Roques C."/>
            <person name="Zahm M."/>
            <person name="Cabau C."/>
            <person name="Klopp C."/>
            <person name="Bouchez O."/>
            <person name="Donnadieu C."/>
            <person name="Kuhl H."/>
            <person name="Gislard M."/>
            <person name="Guendouz S."/>
            <person name="Journot L."/>
            <person name="Haffray P."/>
            <person name="Bestin A."/>
            <person name="Morvezen R."/>
            <person name="Feron R."/>
            <person name="Wen M."/>
            <person name="Jouanno E."/>
            <person name="Herpin A."/>
            <person name="Schartl M."/>
            <person name="Postlethwait J."/>
            <person name="Schaerlinger B."/>
            <person name="Chardard D."/>
            <person name="Lecocq T."/>
            <person name="Poncet C."/>
            <person name="Jaffrelo L."/>
            <person name="Lampietro C."/>
            <person name="Guiguen Y."/>
        </authorList>
    </citation>
    <scope>NUCLEOTIDE SEQUENCE [LARGE SCALE GENOMIC DNA]</scope>
    <source>
        <tissue evidence="13">Blood</tissue>
    </source>
</reference>
<comment type="caution">
    <text evidence="13">The sequence shown here is derived from an EMBL/GenBank/DDBJ whole genome shotgun (WGS) entry which is preliminary data.</text>
</comment>
<keyword evidence="4 10" id="KW-0863">Zinc-finger</keyword>